<dbReference type="SUPFAM" id="SSF55729">
    <property type="entry name" value="Acyl-CoA N-acyltransferases (Nat)"/>
    <property type="match status" value="1"/>
</dbReference>
<dbReference type="Gene3D" id="3.40.630.30">
    <property type="match status" value="1"/>
</dbReference>
<sequence>MKFREMTEADIPAVWEMERELFPEDAWPLRMFHEELRQTGTRRYWVAEDEGRIVAYCGMMCVLPLADVQTIAVLPAYEGRGIGATLLRGLIFEATERGAKDVLLEVRADNPRAQGLYEHLGFEHIHTRRGYYPGGVDARIMKLGLSG</sequence>
<dbReference type="PANTHER" id="PTHR43877">
    <property type="entry name" value="AMINOALKYLPHOSPHONATE N-ACETYLTRANSFERASE-RELATED-RELATED"/>
    <property type="match status" value="1"/>
</dbReference>
<dbReference type="EMBL" id="FUHW01000044">
    <property type="protein sequence ID" value="SJM71347.1"/>
    <property type="molecule type" value="Genomic_DNA"/>
</dbReference>
<proteinExistence type="inferred from homology"/>
<comment type="similarity">
    <text evidence="3">Belongs to the acetyltransferase family. RimI subfamily.</text>
</comment>
<dbReference type="RefSeq" id="WP_087000380.1">
    <property type="nucleotide sequence ID" value="NZ_FUHW01000044.1"/>
</dbReference>
<keyword evidence="6" id="KW-1185">Reference proteome</keyword>
<feature type="domain" description="N-acetyltransferase" evidence="4">
    <location>
        <begin position="1"/>
        <end position="146"/>
    </location>
</feature>
<dbReference type="AlphaFoldDB" id="A0A1R4GT33"/>
<organism evidence="5 6">
    <name type="scientific">Arthrobacter rhombi</name>
    <dbReference type="NCBI Taxonomy" id="71253"/>
    <lineage>
        <taxon>Bacteria</taxon>
        <taxon>Bacillati</taxon>
        <taxon>Actinomycetota</taxon>
        <taxon>Actinomycetes</taxon>
        <taxon>Micrococcales</taxon>
        <taxon>Micrococcaceae</taxon>
        <taxon>Arthrobacter</taxon>
    </lineage>
</organism>
<evidence type="ECO:0000256" key="1">
    <source>
        <dbReference type="ARBA" id="ARBA00022679"/>
    </source>
</evidence>
<comment type="subcellular location">
    <subcellularLocation>
        <location evidence="3">Cytoplasm</location>
    </subcellularLocation>
</comment>
<dbReference type="Pfam" id="PF00583">
    <property type="entry name" value="Acetyltransf_1"/>
    <property type="match status" value="1"/>
</dbReference>
<dbReference type="PROSITE" id="PS51186">
    <property type="entry name" value="GNAT"/>
    <property type="match status" value="1"/>
</dbReference>
<reference evidence="5 6" key="1">
    <citation type="submission" date="2017-02" db="EMBL/GenBank/DDBJ databases">
        <authorList>
            <person name="Peterson S.W."/>
        </authorList>
    </citation>
    <scope>NUCLEOTIDE SEQUENCE [LARGE SCALE GENOMIC DNA]</scope>
    <source>
        <strain evidence="5 6">B Ar 00.02</strain>
    </source>
</reference>
<dbReference type="InterPro" id="IPR016181">
    <property type="entry name" value="Acyl_CoA_acyltransferase"/>
</dbReference>
<dbReference type="NCBIfam" id="TIGR01575">
    <property type="entry name" value="rimI"/>
    <property type="match status" value="1"/>
</dbReference>
<keyword evidence="1 5" id="KW-0808">Transferase</keyword>
<evidence type="ECO:0000256" key="3">
    <source>
        <dbReference type="RuleBase" id="RU363094"/>
    </source>
</evidence>
<comment type="function">
    <text evidence="3">Acetylates the N-terminal alanine of ribosomal protein bS18.</text>
</comment>
<evidence type="ECO:0000313" key="5">
    <source>
        <dbReference type="EMBL" id="SJM71347.1"/>
    </source>
</evidence>
<dbReference type="InterPro" id="IPR050832">
    <property type="entry name" value="Bact_Acetyltransf"/>
</dbReference>
<dbReference type="InterPro" id="IPR006464">
    <property type="entry name" value="AcTrfase_RimI/Ard1"/>
</dbReference>
<evidence type="ECO:0000313" key="6">
    <source>
        <dbReference type="Proteomes" id="UP000195913"/>
    </source>
</evidence>
<evidence type="ECO:0000259" key="4">
    <source>
        <dbReference type="PROSITE" id="PS51186"/>
    </source>
</evidence>
<dbReference type="GO" id="GO:0005737">
    <property type="term" value="C:cytoplasm"/>
    <property type="evidence" value="ECO:0007669"/>
    <property type="project" value="UniProtKB-SubCell"/>
</dbReference>
<accession>A0A1R4GT33</accession>
<dbReference type="InterPro" id="IPR000182">
    <property type="entry name" value="GNAT_dom"/>
</dbReference>
<dbReference type="CDD" id="cd04301">
    <property type="entry name" value="NAT_SF"/>
    <property type="match status" value="1"/>
</dbReference>
<name>A0A1R4GT33_9MICC</name>
<keyword evidence="3" id="KW-0963">Cytoplasm</keyword>
<keyword evidence="2 5" id="KW-0012">Acyltransferase</keyword>
<dbReference type="GO" id="GO:0008999">
    <property type="term" value="F:protein-N-terminal-alanine acetyltransferase activity"/>
    <property type="evidence" value="ECO:0007669"/>
    <property type="project" value="UniProtKB-EC"/>
</dbReference>
<comment type="catalytic activity">
    <reaction evidence="3">
        <text>N-terminal L-alanyl-[ribosomal protein bS18] + acetyl-CoA = N-terminal N(alpha)-acetyl-L-alanyl-[ribosomal protein bS18] + CoA + H(+)</text>
        <dbReference type="Rhea" id="RHEA:43756"/>
        <dbReference type="Rhea" id="RHEA-COMP:10676"/>
        <dbReference type="Rhea" id="RHEA-COMP:10677"/>
        <dbReference type="ChEBI" id="CHEBI:15378"/>
        <dbReference type="ChEBI" id="CHEBI:57287"/>
        <dbReference type="ChEBI" id="CHEBI:57288"/>
        <dbReference type="ChEBI" id="CHEBI:64718"/>
        <dbReference type="ChEBI" id="CHEBI:83683"/>
        <dbReference type="EC" id="2.3.1.266"/>
    </reaction>
</comment>
<dbReference type="EC" id="2.3.1.266" evidence="3"/>
<protein>
    <recommendedName>
        <fullName evidence="3">[Ribosomal protein bS18]-alanine N-acetyltransferase</fullName>
        <ecNumber evidence="3">2.3.1.266</ecNumber>
    </recommendedName>
</protein>
<dbReference type="Proteomes" id="UP000195913">
    <property type="component" value="Unassembled WGS sequence"/>
</dbReference>
<gene>
    <name evidence="5" type="ORF">FM101_13235</name>
</gene>
<evidence type="ECO:0000256" key="2">
    <source>
        <dbReference type="ARBA" id="ARBA00023315"/>
    </source>
</evidence>